<dbReference type="SMART" id="SM00644">
    <property type="entry name" value="Ami_2"/>
    <property type="match status" value="1"/>
</dbReference>
<keyword evidence="7" id="KW-0961">Cell wall biogenesis/degradation</keyword>
<evidence type="ECO:0000256" key="7">
    <source>
        <dbReference type="ARBA" id="ARBA00023316"/>
    </source>
</evidence>
<dbReference type="InterPro" id="IPR003646">
    <property type="entry name" value="SH3-like_bac-type"/>
</dbReference>
<dbReference type="PATRIC" id="fig|883081.3.peg.1623"/>
<dbReference type="Proteomes" id="UP000009875">
    <property type="component" value="Unassembled WGS sequence"/>
</dbReference>
<dbReference type="EC" id="3.5.1.28" evidence="3"/>
<keyword evidence="12" id="KW-1185">Reference proteome</keyword>
<comment type="similarity">
    <text evidence="2">Belongs to the N-acetylmuramoyl-L-alanine amidase 2 family.</text>
</comment>
<comment type="catalytic activity">
    <reaction evidence="1">
        <text>Hydrolyzes the link between N-acetylmuramoyl residues and L-amino acid residues in certain cell-wall glycopeptides.</text>
        <dbReference type="EC" id="3.5.1.28"/>
    </reaction>
</comment>
<evidence type="ECO:0000256" key="8">
    <source>
        <dbReference type="SAM" id="MobiDB-lite"/>
    </source>
</evidence>
<name>K9EAI3_9LACT</name>
<dbReference type="GO" id="GO:0009254">
    <property type="term" value="P:peptidoglycan turnover"/>
    <property type="evidence" value="ECO:0007669"/>
    <property type="project" value="TreeGrafter"/>
</dbReference>
<dbReference type="AlphaFoldDB" id="K9EAI3"/>
<dbReference type="PANTHER" id="PTHR30417:SF11">
    <property type="entry name" value="N-ACETYLMURAMOYL-L-ALANINE AMIDASE XLYA"/>
    <property type="match status" value="1"/>
</dbReference>
<dbReference type="GO" id="GO:0009253">
    <property type="term" value="P:peptidoglycan catabolic process"/>
    <property type="evidence" value="ECO:0007669"/>
    <property type="project" value="InterPro"/>
</dbReference>
<evidence type="ECO:0000256" key="1">
    <source>
        <dbReference type="ARBA" id="ARBA00001561"/>
    </source>
</evidence>
<accession>K9EAI3</accession>
<dbReference type="HOGENOM" id="CLU_870558_0_0_9"/>
<evidence type="ECO:0000259" key="10">
    <source>
        <dbReference type="SMART" id="SM00644"/>
    </source>
</evidence>
<dbReference type="eggNOG" id="COG5632">
    <property type="taxonomic scope" value="Bacteria"/>
</dbReference>
<dbReference type="Gene3D" id="3.30.70.1070">
    <property type="entry name" value="Sporulation related repeat"/>
    <property type="match status" value="1"/>
</dbReference>
<dbReference type="SUPFAM" id="SSF55846">
    <property type="entry name" value="N-acetylmuramoyl-L-alanine amidase-like"/>
    <property type="match status" value="1"/>
</dbReference>
<dbReference type="InterPro" id="IPR002502">
    <property type="entry name" value="Amidase_domain"/>
</dbReference>
<dbReference type="SMART" id="SM00287">
    <property type="entry name" value="SH3b"/>
    <property type="match status" value="1"/>
</dbReference>
<dbReference type="EMBL" id="AGXA01000035">
    <property type="protein sequence ID" value="EKU92836.1"/>
    <property type="molecule type" value="Genomic_DNA"/>
</dbReference>
<reference evidence="11 12" key="1">
    <citation type="submission" date="2012-09" db="EMBL/GenBank/DDBJ databases">
        <title>The Genome Sequence of Alloiococcus otitis ATCC 51267.</title>
        <authorList>
            <consortium name="The Broad Institute Genome Sequencing Platform"/>
            <person name="Earl A."/>
            <person name="Ward D."/>
            <person name="Feldgarden M."/>
            <person name="Gevers D."/>
            <person name="Huys G."/>
            <person name="Walker B."/>
            <person name="Young S.K."/>
            <person name="Zeng Q."/>
            <person name="Gargeya S."/>
            <person name="Fitzgerald M."/>
            <person name="Haas B."/>
            <person name="Abouelleil A."/>
            <person name="Alvarado L."/>
            <person name="Arachchi H.M."/>
            <person name="Berlin A.M."/>
            <person name="Chapman S.B."/>
            <person name="Goldberg J."/>
            <person name="Griggs A."/>
            <person name="Gujja S."/>
            <person name="Hansen M."/>
            <person name="Howarth C."/>
            <person name="Imamovic A."/>
            <person name="Larimer J."/>
            <person name="McCowen C."/>
            <person name="Montmayeur A."/>
            <person name="Murphy C."/>
            <person name="Neiman D."/>
            <person name="Pearson M."/>
            <person name="Priest M."/>
            <person name="Roberts A."/>
            <person name="Saif S."/>
            <person name="Shea T."/>
            <person name="Sisk P."/>
            <person name="Sykes S."/>
            <person name="Wortman J."/>
            <person name="Nusbaum C."/>
            <person name="Birren B."/>
        </authorList>
    </citation>
    <scope>NUCLEOTIDE SEQUENCE [LARGE SCALE GENOMIC DNA]</scope>
    <source>
        <strain evidence="11 12">ATCC 51267</strain>
    </source>
</reference>
<evidence type="ECO:0000313" key="12">
    <source>
        <dbReference type="Proteomes" id="UP000009875"/>
    </source>
</evidence>
<comment type="caution">
    <text evidence="11">The sequence shown here is derived from an EMBL/GenBank/DDBJ whole genome shotgun (WGS) entry which is preliminary data.</text>
</comment>
<dbReference type="GO" id="GO:0030420">
    <property type="term" value="P:establishment of competence for transformation"/>
    <property type="evidence" value="ECO:0007669"/>
    <property type="project" value="UniProtKB-KW"/>
</dbReference>
<dbReference type="Gene3D" id="2.30.30.40">
    <property type="entry name" value="SH3 Domains"/>
    <property type="match status" value="1"/>
</dbReference>
<feature type="domain" description="N-acetylmuramoyl-L-alanine amidase" evidence="10">
    <location>
        <begin position="14"/>
        <end position="162"/>
    </location>
</feature>
<evidence type="ECO:0000256" key="5">
    <source>
        <dbReference type="ARBA" id="ARBA00022969"/>
    </source>
</evidence>
<dbReference type="InterPro" id="IPR036505">
    <property type="entry name" value="Amidase/PGRP_sf"/>
</dbReference>
<dbReference type="GO" id="GO:0008745">
    <property type="term" value="F:N-acetylmuramoyl-L-alanine amidase activity"/>
    <property type="evidence" value="ECO:0007669"/>
    <property type="project" value="UniProtKB-EC"/>
</dbReference>
<keyword evidence="5" id="KW-0749">Sporulation</keyword>
<gene>
    <name evidence="11" type="ORF">HMPREF9698_01620</name>
</gene>
<evidence type="ECO:0000256" key="2">
    <source>
        <dbReference type="ARBA" id="ARBA00007553"/>
    </source>
</evidence>
<evidence type="ECO:0000256" key="6">
    <source>
        <dbReference type="ARBA" id="ARBA00023287"/>
    </source>
</evidence>
<keyword evidence="4" id="KW-0378">Hydrolase</keyword>
<organism evidence="11 12">
    <name type="scientific">Alloiococcus otitis ATCC 51267</name>
    <dbReference type="NCBI Taxonomy" id="883081"/>
    <lineage>
        <taxon>Bacteria</taxon>
        <taxon>Bacillati</taxon>
        <taxon>Bacillota</taxon>
        <taxon>Bacilli</taxon>
        <taxon>Lactobacillales</taxon>
        <taxon>Carnobacteriaceae</taxon>
        <taxon>Alloiococcus</taxon>
    </lineage>
</organism>
<dbReference type="Gene3D" id="3.40.80.10">
    <property type="entry name" value="Peptidoglycan recognition protein-like"/>
    <property type="match status" value="1"/>
</dbReference>
<evidence type="ECO:0000313" key="11">
    <source>
        <dbReference type="EMBL" id="EKU92836.1"/>
    </source>
</evidence>
<dbReference type="GO" id="GO:0030435">
    <property type="term" value="P:sporulation resulting in formation of a cellular spore"/>
    <property type="evidence" value="ECO:0007669"/>
    <property type="project" value="UniProtKB-KW"/>
</dbReference>
<dbReference type="Pfam" id="PF08460">
    <property type="entry name" value="SH3_5"/>
    <property type="match status" value="1"/>
</dbReference>
<dbReference type="InterPro" id="IPR051206">
    <property type="entry name" value="NAMLAA_amidase_2"/>
</dbReference>
<dbReference type="RefSeq" id="WP_003779253.1">
    <property type="nucleotide sequence ID" value="NZ_JH992964.1"/>
</dbReference>
<proteinExistence type="inferred from homology"/>
<dbReference type="Pfam" id="PF05036">
    <property type="entry name" value="SPOR"/>
    <property type="match status" value="1"/>
</dbReference>
<dbReference type="GO" id="GO:0042834">
    <property type="term" value="F:peptidoglycan binding"/>
    <property type="evidence" value="ECO:0007669"/>
    <property type="project" value="InterPro"/>
</dbReference>
<dbReference type="OrthoDB" id="2168681at2"/>
<dbReference type="Pfam" id="PF01510">
    <property type="entry name" value="Amidase_2"/>
    <property type="match status" value="1"/>
</dbReference>
<feature type="compositionally biased region" description="Low complexity" evidence="8">
    <location>
        <begin position="164"/>
        <end position="181"/>
    </location>
</feature>
<evidence type="ECO:0000256" key="4">
    <source>
        <dbReference type="ARBA" id="ARBA00022801"/>
    </source>
</evidence>
<feature type="domain" description="SH3b" evidence="9">
    <location>
        <begin position="240"/>
        <end position="307"/>
    </location>
</feature>
<protein>
    <recommendedName>
        <fullName evidence="3">N-acetylmuramoyl-L-alanine amidase</fullName>
        <ecNumber evidence="3">3.5.1.28</ecNumber>
    </recommendedName>
</protein>
<keyword evidence="6" id="KW-0178">Competence</keyword>
<dbReference type="STRING" id="883081.HMPREF9698_01620"/>
<sequence>MVTIRQDLIPNKIANRVVLGTKNRREYITIHETANTSRGANAAMHAKLQRNGNSRTASWHYQVDDKEAVQSLLDTTSGMHASDGRKGTGNLHSIGIEICVNSDGNFKKTIDNAVELTQILMKRHNIPASKVVQHNHWCGKDCPRYLRNGSKGVTWKQFKDRIAGKSSGGSSTSASTPSGGDSTKEKVYRVQTGAFKDRKNAEQERKRVKDKLGDAFIVEGTAEKTSGFPKSVAGATLVKEENAYFKSNEKIKVRTEPTTKAKHTGTLPKGASVNYFAVYKGNGYRWLRYHTENGVRYLPYRETGKNKKAWGTFHDKRPQ</sequence>
<dbReference type="PANTHER" id="PTHR30417">
    <property type="entry name" value="N-ACETYLMURAMOYL-L-ALANINE AMIDASE AMID"/>
    <property type="match status" value="1"/>
</dbReference>
<dbReference type="GO" id="GO:0071555">
    <property type="term" value="P:cell wall organization"/>
    <property type="evidence" value="ECO:0007669"/>
    <property type="project" value="UniProtKB-KW"/>
</dbReference>
<dbReference type="InterPro" id="IPR036680">
    <property type="entry name" value="SPOR-like_sf"/>
</dbReference>
<dbReference type="InterPro" id="IPR007730">
    <property type="entry name" value="SPOR-like_dom"/>
</dbReference>
<dbReference type="CDD" id="cd06583">
    <property type="entry name" value="PGRP"/>
    <property type="match status" value="1"/>
</dbReference>
<evidence type="ECO:0000259" key="9">
    <source>
        <dbReference type="SMART" id="SM00287"/>
    </source>
</evidence>
<feature type="region of interest" description="Disordered" evidence="8">
    <location>
        <begin position="161"/>
        <end position="186"/>
    </location>
</feature>
<evidence type="ECO:0000256" key="3">
    <source>
        <dbReference type="ARBA" id="ARBA00011901"/>
    </source>
</evidence>